<reference evidence="1 2" key="1">
    <citation type="journal article" date="2021" name="bioRxiv">
        <title>Chromosome-scale and haplotype-resolved genome assembly of a tetraploid potato cultivar.</title>
        <authorList>
            <person name="Sun H."/>
            <person name="Jiao W.-B."/>
            <person name="Krause K."/>
            <person name="Campoy J.A."/>
            <person name="Goel M."/>
            <person name="Folz-Donahue K."/>
            <person name="Kukat C."/>
            <person name="Huettel B."/>
            <person name="Schneeberger K."/>
        </authorList>
    </citation>
    <scope>NUCLEOTIDE SEQUENCE [LARGE SCALE GENOMIC DNA]</scope>
    <source>
        <strain evidence="1">SolTubOtavaFocal</strain>
        <tissue evidence="1">Leaves</tissue>
    </source>
</reference>
<organism evidence="1 2">
    <name type="scientific">Solanum tuberosum</name>
    <name type="common">Potato</name>
    <dbReference type="NCBI Taxonomy" id="4113"/>
    <lineage>
        <taxon>Eukaryota</taxon>
        <taxon>Viridiplantae</taxon>
        <taxon>Streptophyta</taxon>
        <taxon>Embryophyta</taxon>
        <taxon>Tracheophyta</taxon>
        <taxon>Spermatophyta</taxon>
        <taxon>Magnoliopsida</taxon>
        <taxon>eudicotyledons</taxon>
        <taxon>Gunneridae</taxon>
        <taxon>Pentapetalae</taxon>
        <taxon>asterids</taxon>
        <taxon>lamiids</taxon>
        <taxon>Solanales</taxon>
        <taxon>Solanaceae</taxon>
        <taxon>Solanoideae</taxon>
        <taxon>Solaneae</taxon>
        <taxon>Solanum</taxon>
    </lineage>
</organism>
<dbReference type="EMBL" id="JAIVGD010000002">
    <property type="protein sequence ID" value="KAH0780130.1"/>
    <property type="molecule type" value="Genomic_DNA"/>
</dbReference>
<sequence length="78" mass="8537">MSSLELDVSINENQFLKGWCGVLKNTPNVVSALRITLNSTGINTTASIHESGHNDLHSFSLRQDLIKAFVNRVVTVLA</sequence>
<dbReference type="Proteomes" id="UP000826656">
    <property type="component" value="Unassembled WGS sequence"/>
</dbReference>
<evidence type="ECO:0000313" key="2">
    <source>
        <dbReference type="Proteomes" id="UP000826656"/>
    </source>
</evidence>
<name>A0ABQ7WHB2_SOLTU</name>
<evidence type="ECO:0000313" key="1">
    <source>
        <dbReference type="EMBL" id="KAH0780130.1"/>
    </source>
</evidence>
<proteinExistence type="predicted"/>
<comment type="caution">
    <text evidence="1">The sequence shown here is derived from an EMBL/GenBank/DDBJ whole genome shotgun (WGS) entry which is preliminary data.</text>
</comment>
<protein>
    <submittedName>
        <fullName evidence="1">Uncharacterized protein</fullName>
    </submittedName>
</protein>
<accession>A0ABQ7WHB2</accession>
<gene>
    <name evidence="1" type="ORF">KY290_006557</name>
</gene>
<keyword evidence="2" id="KW-1185">Reference proteome</keyword>